<reference evidence="1 2" key="1">
    <citation type="submission" date="2019-09" db="EMBL/GenBank/DDBJ databases">
        <authorList>
            <person name="Depoorter E."/>
        </authorList>
    </citation>
    <scope>NUCLEOTIDE SEQUENCE [LARGE SCALE GENOMIC DNA]</scope>
    <source>
        <strain evidence="1">LMG 13014</strain>
    </source>
</reference>
<dbReference type="AlphaFoldDB" id="A0A6P2N278"/>
<dbReference type="Proteomes" id="UP000494261">
    <property type="component" value="Unassembled WGS sequence"/>
</dbReference>
<protein>
    <submittedName>
        <fullName evidence="1">Uncharacterized protein</fullName>
    </submittedName>
</protein>
<accession>A0A6P2N278</accession>
<evidence type="ECO:0000313" key="2">
    <source>
        <dbReference type="Proteomes" id="UP000494261"/>
    </source>
</evidence>
<proteinExistence type="predicted"/>
<organism evidence="1 2">
    <name type="scientific">Burkholderia aenigmatica</name>
    <dbReference type="NCBI Taxonomy" id="2015348"/>
    <lineage>
        <taxon>Bacteria</taxon>
        <taxon>Pseudomonadati</taxon>
        <taxon>Pseudomonadota</taxon>
        <taxon>Betaproteobacteria</taxon>
        <taxon>Burkholderiales</taxon>
        <taxon>Burkholderiaceae</taxon>
        <taxon>Burkholderia</taxon>
        <taxon>Burkholderia cepacia complex</taxon>
    </lineage>
</organism>
<gene>
    <name evidence="1" type="ORF">BLA13014_04125</name>
</gene>
<name>A0A6P2N278_9BURK</name>
<dbReference type="RefSeq" id="WP_175023842.1">
    <property type="nucleotide sequence ID" value="NZ_CABVQC010000028.1"/>
</dbReference>
<dbReference type="EMBL" id="CABVQC010000028">
    <property type="protein sequence ID" value="VWB89061.1"/>
    <property type="molecule type" value="Genomic_DNA"/>
</dbReference>
<evidence type="ECO:0000313" key="1">
    <source>
        <dbReference type="EMBL" id="VWB89061.1"/>
    </source>
</evidence>
<sequence>MPCTPFRLPGGITGIVCTRGRKRAPRCSVPGCQASSAFQCDFHTTTTKTCDRHLCAVHAHQVGDDIHFCPTHLAESSGKKQAQGELF</sequence>